<evidence type="ECO:0000256" key="2">
    <source>
        <dbReference type="ARBA" id="ARBA00022526"/>
    </source>
</evidence>
<dbReference type="InterPro" id="IPR019405">
    <property type="entry name" value="Lactonase_7-beta_prop"/>
</dbReference>
<dbReference type="AlphaFoldDB" id="A0A5E4S0Y3"/>
<dbReference type="Proteomes" id="UP000414233">
    <property type="component" value="Unassembled WGS sequence"/>
</dbReference>
<dbReference type="RefSeq" id="WP_150695465.1">
    <property type="nucleotide sequence ID" value="NZ_CABPRZ010000002.1"/>
</dbReference>
<keyword evidence="4" id="KW-1185">Reference proteome</keyword>
<dbReference type="Gene3D" id="2.130.10.10">
    <property type="entry name" value="YVTN repeat-like/Quinoprotein amine dehydrogenase"/>
    <property type="match status" value="1"/>
</dbReference>
<dbReference type="InterPro" id="IPR050282">
    <property type="entry name" value="Cycloisomerase_2"/>
</dbReference>
<keyword evidence="2" id="KW-0119">Carbohydrate metabolism</keyword>
<name>A0A5E4S0Y3_9BURK</name>
<gene>
    <name evidence="3" type="ORF">PTE30175_00481</name>
</gene>
<sequence length="356" mass="38445">MSCTFAYVGCRTTRERNGRGKGIAIYSVCPRTSIWTQIDVFQTLDNPSYLAINRDQTVLYTVHGDGTQVSAFAIDPAAGRLSLLNARSCEGRNPVHLALTKDGRGLVVANYATGSVVRLAIESDGAIGKPLGSTQLEGMLGPRQADQASSHPHQISRYTNVLHDSDWHIVPDKALDAVFAVRWPGEGAAQVVENRWRPGSGPRHAAFHPTLPLVYVANELDSTMTTWRFDVDSGALESLDTIMLLPGGFAGESSAAGIVITPSGNQLLVSNRGHDSVASVRLDPVTGYPLSIEWTRTYGKFPRFICLSPNGKHLYVANERSDSIIQYALDDAHEKPTATGQVIETGSPVCIVFKTG</sequence>
<keyword evidence="2" id="KW-0313">Glucose metabolism</keyword>
<comment type="similarity">
    <text evidence="1">Belongs to the cycloisomerase 2 family.</text>
</comment>
<dbReference type="GO" id="GO:0006006">
    <property type="term" value="P:glucose metabolic process"/>
    <property type="evidence" value="ECO:0007669"/>
    <property type="project" value="UniProtKB-KW"/>
</dbReference>
<reference evidence="3 4" key="1">
    <citation type="submission" date="2019-08" db="EMBL/GenBank/DDBJ databases">
        <authorList>
            <person name="Peeters C."/>
        </authorList>
    </citation>
    <scope>NUCLEOTIDE SEQUENCE [LARGE SCALE GENOMIC DNA]</scope>
    <source>
        <strain evidence="3 4">LMG 30175</strain>
    </source>
</reference>
<evidence type="ECO:0000313" key="4">
    <source>
        <dbReference type="Proteomes" id="UP000414233"/>
    </source>
</evidence>
<protein>
    <submittedName>
        <fullName evidence="3">6-phosphogluconolactonase</fullName>
    </submittedName>
</protein>
<dbReference type="GO" id="GO:0017057">
    <property type="term" value="F:6-phosphogluconolactonase activity"/>
    <property type="evidence" value="ECO:0007669"/>
    <property type="project" value="TreeGrafter"/>
</dbReference>
<dbReference type="EMBL" id="CABPRZ010000002">
    <property type="protein sequence ID" value="VVD69247.1"/>
    <property type="molecule type" value="Genomic_DNA"/>
</dbReference>
<dbReference type="OrthoDB" id="9790815at2"/>
<proteinExistence type="inferred from homology"/>
<accession>A0A5E4S0Y3</accession>
<dbReference type="InterPro" id="IPR015943">
    <property type="entry name" value="WD40/YVTN_repeat-like_dom_sf"/>
</dbReference>
<dbReference type="InterPro" id="IPR011048">
    <property type="entry name" value="Haem_d1_sf"/>
</dbReference>
<dbReference type="SUPFAM" id="SSF51004">
    <property type="entry name" value="C-terminal (heme d1) domain of cytochrome cd1-nitrite reductase"/>
    <property type="match status" value="1"/>
</dbReference>
<dbReference type="Pfam" id="PF10282">
    <property type="entry name" value="Lactonase"/>
    <property type="match status" value="1"/>
</dbReference>
<evidence type="ECO:0000313" key="3">
    <source>
        <dbReference type="EMBL" id="VVD69247.1"/>
    </source>
</evidence>
<organism evidence="3 4">
    <name type="scientific">Pandoraea terrae</name>
    <dbReference type="NCBI Taxonomy" id="1537710"/>
    <lineage>
        <taxon>Bacteria</taxon>
        <taxon>Pseudomonadati</taxon>
        <taxon>Pseudomonadota</taxon>
        <taxon>Betaproteobacteria</taxon>
        <taxon>Burkholderiales</taxon>
        <taxon>Burkholderiaceae</taxon>
        <taxon>Pandoraea</taxon>
    </lineage>
</organism>
<evidence type="ECO:0000256" key="1">
    <source>
        <dbReference type="ARBA" id="ARBA00005564"/>
    </source>
</evidence>
<dbReference type="PANTHER" id="PTHR30344:SF1">
    <property type="entry name" value="6-PHOSPHOGLUCONOLACTONASE"/>
    <property type="match status" value="1"/>
</dbReference>
<dbReference type="PANTHER" id="PTHR30344">
    <property type="entry name" value="6-PHOSPHOGLUCONOLACTONASE-RELATED"/>
    <property type="match status" value="1"/>
</dbReference>